<evidence type="ECO:0000313" key="5">
    <source>
        <dbReference type="EMBL" id="KAK9811699.1"/>
    </source>
</evidence>
<dbReference type="CDD" id="cd01756">
    <property type="entry name" value="PLAT_repeat"/>
    <property type="match status" value="1"/>
</dbReference>
<sequence>MQGPRRRWKRKWVWLTSDRLCFTSSQPGTSDRAHYIPLDRVPVRALPRGYGPQIGVHLVEDRQVAAVSKRRACTFSIQCGGHTHFFAADTACEAKEWVERITAVWVHCVKHAERRITAADSSAMITLQHHQMQAEIAELRKFLSNHGQQASMDKGQDNWLVATQQQAETLKSLPADSMVYEVQVVTGTCRGAGTDARVYCEIFGNTRRSGEFMLHGPEGGSSAPFQQGATDLFKISCAHLGSLCMVRILHDNSGRAPGWYCDVVRIREQGLQDWTVFPCYRWLAVDMDDRRIVRDLRVGAPAPAQEITSSDKPPSQPHAFLQGQQYLSCERPALCPLLKLTISHNQMGDARHWRLESVDVTDDSMGQITHFPCHHWLSKPQVDGHTERAAATGPGKQPAPDRLDVQSDARVYVDVTACASGDGPGHLGPAHDNLEQHHTDTFVTDVADVIPVTHTRVWRDSFGPSAAWHLADQDLERGGPRLWPIS</sequence>
<evidence type="ECO:0008006" key="7">
    <source>
        <dbReference type="Google" id="ProtNLM"/>
    </source>
</evidence>
<dbReference type="PANTHER" id="PTHR45901">
    <property type="entry name" value="PROTEIN CBG12474"/>
    <property type="match status" value="1"/>
</dbReference>
<dbReference type="Pfam" id="PF00169">
    <property type="entry name" value="PH"/>
    <property type="match status" value="1"/>
</dbReference>
<evidence type="ECO:0000313" key="6">
    <source>
        <dbReference type="Proteomes" id="UP001489004"/>
    </source>
</evidence>
<feature type="domain" description="PH" evidence="3">
    <location>
        <begin position="1"/>
        <end position="106"/>
    </location>
</feature>
<dbReference type="Proteomes" id="UP001489004">
    <property type="component" value="Unassembled WGS sequence"/>
</dbReference>
<dbReference type="AlphaFoldDB" id="A0AAW1PUA6"/>
<dbReference type="Gene3D" id="2.30.29.30">
    <property type="entry name" value="Pleckstrin-homology domain (PH domain)/Phosphotyrosine-binding domain (PTB)"/>
    <property type="match status" value="1"/>
</dbReference>
<evidence type="ECO:0000259" key="3">
    <source>
        <dbReference type="PROSITE" id="PS50003"/>
    </source>
</evidence>
<feature type="region of interest" description="Disordered" evidence="2">
    <location>
        <begin position="382"/>
        <end position="402"/>
    </location>
</feature>
<dbReference type="InterPro" id="IPR001849">
    <property type="entry name" value="PH_domain"/>
</dbReference>
<dbReference type="PANTHER" id="PTHR45901:SF3">
    <property type="entry name" value="LIPOXYGENASE HOMOLOGY DOMAIN-CONTAINING PROTEIN 1"/>
    <property type="match status" value="1"/>
</dbReference>
<dbReference type="PROSITE" id="PS50095">
    <property type="entry name" value="PLAT"/>
    <property type="match status" value="1"/>
</dbReference>
<evidence type="ECO:0000256" key="2">
    <source>
        <dbReference type="SAM" id="MobiDB-lite"/>
    </source>
</evidence>
<accession>A0AAW1PUA6</accession>
<dbReference type="InterPro" id="IPR052970">
    <property type="entry name" value="Inner_ear_hair_cell_LOXHD"/>
</dbReference>
<dbReference type="PROSITE" id="PS50003">
    <property type="entry name" value="PH_DOMAIN"/>
    <property type="match status" value="1"/>
</dbReference>
<dbReference type="SMART" id="SM00308">
    <property type="entry name" value="LH2"/>
    <property type="match status" value="1"/>
</dbReference>
<name>A0AAW1PUA6_9CHLO</name>
<organism evidence="5 6">
    <name type="scientific">[Myrmecia] bisecta</name>
    <dbReference type="NCBI Taxonomy" id="41462"/>
    <lineage>
        <taxon>Eukaryota</taxon>
        <taxon>Viridiplantae</taxon>
        <taxon>Chlorophyta</taxon>
        <taxon>core chlorophytes</taxon>
        <taxon>Trebouxiophyceae</taxon>
        <taxon>Trebouxiales</taxon>
        <taxon>Trebouxiaceae</taxon>
        <taxon>Myrmecia</taxon>
    </lineage>
</organism>
<feature type="domain" description="PLAT" evidence="4">
    <location>
        <begin position="178"/>
        <end position="297"/>
    </location>
</feature>
<proteinExistence type="predicted"/>
<dbReference type="InterPro" id="IPR011993">
    <property type="entry name" value="PH-like_dom_sf"/>
</dbReference>
<dbReference type="Pfam" id="PF01477">
    <property type="entry name" value="PLAT"/>
    <property type="match status" value="1"/>
</dbReference>
<dbReference type="InterPro" id="IPR001024">
    <property type="entry name" value="PLAT/LH2_dom"/>
</dbReference>
<protein>
    <recommendedName>
        <fullName evidence="7">PH domain-containing protein</fullName>
    </recommendedName>
</protein>
<comment type="caution">
    <text evidence="5">The sequence shown here is derived from an EMBL/GenBank/DDBJ whole genome shotgun (WGS) entry which is preliminary data.</text>
</comment>
<evidence type="ECO:0000256" key="1">
    <source>
        <dbReference type="PROSITE-ProRule" id="PRU00152"/>
    </source>
</evidence>
<dbReference type="CDD" id="cd00821">
    <property type="entry name" value="PH"/>
    <property type="match status" value="1"/>
</dbReference>
<gene>
    <name evidence="5" type="ORF">WJX72_008565</name>
</gene>
<dbReference type="SUPFAM" id="SSF49723">
    <property type="entry name" value="Lipase/lipooxygenase domain (PLAT/LH2 domain)"/>
    <property type="match status" value="3"/>
</dbReference>
<reference evidence="5 6" key="1">
    <citation type="journal article" date="2024" name="Nat. Commun.">
        <title>Phylogenomics reveals the evolutionary origins of lichenization in chlorophyte algae.</title>
        <authorList>
            <person name="Puginier C."/>
            <person name="Libourel C."/>
            <person name="Otte J."/>
            <person name="Skaloud P."/>
            <person name="Haon M."/>
            <person name="Grisel S."/>
            <person name="Petersen M."/>
            <person name="Berrin J.G."/>
            <person name="Delaux P.M."/>
            <person name="Dal Grande F."/>
            <person name="Keller J."/>
        </authorList>
    </citation>
    <scope>NUCLEOTIDE SEQUENCE [LARGE SCALE GENOMIC DNA]</scope>
    <source>
        <strain evidence="5 6">SAG 2043</strain>
    </source>
</reference>
<dbReference type="EMBL" id="JALJOR010000009">
    <property type="protein sequence ID" value="KAK9811699.1"/>
    <property type="molecule type" value="Genomic_DNA"/>
</dbReference>
<evidence type="ECO:0000259" key="4">
    <source>
        <dbReference type="PROSITE" id="PS50095"/>
    </source>
</evidence>
<comment type="caution">
    <text evidence="1">Lacks conserved residue(s) required for the propagation of feature annotation.</text>
</comment>
<dbReference type="Gene3D" id="2.40.180.10">
    <property type="entry name" value="Catalase core domain"/>
    <property type="match status" value="1"/>
</dbReference>
<dbReference type="Gene3D" id="2.60.60.20">
    <property type="entry name" value="PLAT/LH2 domain"/>
    <property type="match status" value="2"/>
</dbReference>
<dbReference type="InterPro" id="IPR036392">
    <property type="entry name" value="PLAT/LH2_dom_sf"/>
</dbReference>
<dbReference type="SUPFAM" id="SSF50729">
    <property type="entry name" value="PH domain-like"/>
    <property type="match status" value="1"/>
</dbReference>
<keyword evidence="6" id="KW-1185">Reference proteome</keyword>